<sequence>MFATCQSSIEYLVSKEKEIMGMKKNLMRQGMGSSSWWLLGPEKEKKSLMRQDEKQQVMASRSRKGKQEVDGIYNVHIYGYCCKRREEGGYGIILHVKFRKPGVAY</sequence>
<dbReference type="AlphaFoldDB" id="A0A4Y7JR98"/>
<evidence type="ECO:0000313" key="1">
    <source>
        <dbReference type="EMBL" id="RZC63614.1"/>
    </source>
</evidence>
<dbReference type="Gramene" id="RZC63614">
    <property type="protein sequence ID" value="RZC63614"/>
    <property type="gene ID" value="C5167_025371"/>
</dbReference>
<dbReference type="EMBL" id="CM010719">
    <property type="protein sequence ID" value="RZC63614.1"/>
    <property type="molecule type" value="Genomic_DNA"/>
</dbReference>
<accession>A0A4Y7JR98</accession>
<name>A0A4Y7JR98_PAPSO</name>
<proteinExistence type="predicted"/>
<keyword evidence="2" id="KW-1185">Reference proteome</keyword>
<organism evidence="1 2">
    <name type="scientific">Papaver somniferum</name>
    <name type="common">Opium poppy</name>
    <dbReference type="NCBI Taxonomy" id="3469"/>
    <lineage>
        <taxon>Eukaryota</taxon>
        <taxon>Viridiplantae</taxon>
        <taxon>Streptophyta</taxon>
        <taxon>Embryophyta</taxon>
        <taxon>Tracheophyta</taxon>
        <taxon>Spermatophyta</taxon>
        <taxon>Magnoliopsida</taxon>
        <taxon>Ranunculales</taxon>
        <taxon>Papaveraceae</taxon>
        <taxon>Papaveroideae</taxon>
        <taxon>Papaver</taxon>
    </lineage>
</organism>
<reference evidence="1 2" key="1">
    <citation type="journal article" date="2018" name="Science">
        <title>The opium poppy genome and morphinan production.</title>
        <authorList>
            <person name="Guo L."/>
            <person name="Winzer T."/>
            <person name="Yang X."/>
            <person name="Li Y."/>
            <person name="Ning Z."/>
            <person name="He Z."/>
            <person name="Teodor R."/>
            <person name="Lu Y."/>
            <person name="Bowser T.A."/>
            <person name="Graham I.A."/>
            <person name="Ye K."/>
        </authorList>
    </citation>
    <scope>NUCLEOTIDE SEQUENCE [LARGE SCALE GENOMIC DNA]</scope>
    <source>
        <strain evidence="2">cv. HN1</strain>
        <tissue evidence="1">Leaves</tissue>
    </source>
</reference>
<gene>
    <name evidence="1" type="ORF">C5167_025371</name>
</gene>
<protein>
    <submittedName>
        <fullName evidence="1">Uncharacterized protein</fullName>
    </submittedName>
</protein>
<evidence type="ECO:0000313" key="2">
    <source>
        <dbReference type="Proteomes" id="UP000316621"/>
    </source>
</evidence>
<dbReference type="Proteomes" id="UP000316621">
    <property type="component" value="Chromosome 5"/>
</dbReference>